<proteinExistence type="predicted"/>
<dbReference type="InterPro" id="IPR036188">
    <property type="entry name" value="FAD/NAD-bd_sf"/>
</dbReference>
<evidence type="ECO:0008006" key="3">
    <source>
        <dbReference type="Google" id="ProtNLM"/>
    </source>
</evidence>
<gene>
    <name evidence="1" type="ORF">BDV27DRAFT_158417</name>
</gene>
<reference evidence="1 2" key="1">
    <citation type="submission" date="2019-04" db="EMBL/GenBank/DDBJ databases">
        <title>Friends and foes A comparative genomics studyof 23 Aspergillus species from section Flavi.</title>
        <authorList>
            <consortium name="DOE Joint Genome Institute"/>
            <person name="Kjaerbolling I."/>
            <person name="Vesth T."/>
            <person name="Frisvad J.C."/>
            <person name="Nybo J.L."/>
            <person name="Theobald S."/>
            <person name="Kildgaard S."/>
            <person name="Isbrandt T."/>
            <person name="Kuo A."/>
            <person name="Sato A."/>
            <person name="Lyhne E.K."/>
            <person name="Kogle M.E."/>
            <person name="Wiebenga A."/>
            <person name="Kun R.S."/>
            <person name="Lubbers R.J."/>
            <person name="Makela M.R."/>
            <person name="Barry K."/>
            <person name="Chovatia M."/>
            <person name="Clum A."/>
            <person name="Daum C."/>
            <person name="Haridas S."/>
            <person name="He G."/>
            <person name="LaButti K."/>
            <person name="Lipzen A."/>
            <person name="Mondo S."/>
            <person name="Riley R."/>
            <person name="Salamov A."/>
            <person name="Simmons B.A."/>
            <person name="Magnuson J.K."/>
            <person name="Henrissat B."/>
            <person name="Mortensen U.H."/>
            <person name="Larsen T.O."/>
            <person name="Devries R.P."/>
            <person name="Grigoriev I.V."/>
            <person name="Machida M."/>
            <person name="Baker S.E."/>
            <person name="Andersen M.R."/>
        </authorList>
    </citation>
    <scope>NUCLEOTIDE SEQUENCE [LARGE SCALE GENOMIC DNA]</scope>
    <source>
        <strain evidence="1 2">CBS 763.97</strain>
    </source>
</reference>
<dbReference type="Pfam" id="PF13450">
    <property type="entry name" value="NAD_binding_8"/>
    <property type="match status" value="1"/>
</dbReference>
<dbReference type="Gene3D" id="3.50.50.60">
    <property type="entry name" value="FAD/NAD(P)-binding domain"/>
    <property type="match status" value="1"/>
</dbReference>
<dbReference type="RefSeq" id="XP_031926882.1">
    <property type="nucleotide sequence ID" value="XM_032072678.1"/>
</dbReference>
<dbReference type="AlphaFoldDB" id="A0A5N7A1Q8"/>
<organism evidence="1 2">
    <name type="scientific">Aspergillus caelatus</name>
    <dbReference type="NCBI Taxonomy" id="61420"/>
    <lineage>
        <taxon>Eukaryota</taxon>
        <taxon>Fungi</taxon>
        <taxon>Dikarya</taxon>
        <taxon>Ascomycota</taxon>
        <taxon>Pezizomycotina</taxon>
        <taxon>Eurotiomycetes</taxon>
        <taxon>Eurotiomycetidae</taxon>
        <taxon>Eurotiales</taxon>
        <taxon>Aspergillaceae</taxon>
        <taxon>Aspergillus</taxon>
        <taxon>Aspergillus subgen. Circumdati</taxon>
    </lineage>
</organism>
<dbReference type="SUPFAM" id="SSF51905">
    <property type="entry name" value="FAD/NAD(P)-binding domain"/>
    <property type="match status" value="1"/>
</dbReference>
<dbReference type="GeneID" id="43657124"/>
<name>A0A5N7A1Q8_9EURO</name>
<dbReference type="OrthoDB" id="167809at2759"/>
<accession>A0A5N7A1Q8</accession>
<sequence length="118" mass="12890">MAVTTNEVTLENVIRISQNENQYDFIIVGSGMGGGTLARMLVQEHGKSVLLIERGGIRFNTHCLNTARPHWHHEARSGPSQDNDIVYRAVKEQIPVAGGNSREYAGGPVYCLGGRSNV</sequence>
<dbReference type="EMBL" id="ML737666">
    <property type="protein sequence ID" value="KAE8363801.1"/>
    <property type="molecule type" value="Genomic_DNA"/>
</dbReference>
<keyword evidence="2" id="KW-1185">Reference proteome</keyword>
<dbReference type="Proteomes" id="UP000326268">
    <property type="component" value="Unassembled WGS sequence"/>
</dbReference>
<protein>
    <recommendedName>
        <fullName evidence="3">Glucose-methanol-choline oxidoreductase N-terminal domain-containing protein</fullName>
    </recommendedName>
</protein>
<evidence type="ECO:0000313" key="2">
    <source>
        <dbReference type="Proteomes" id="UP000326268"/>
    </source>
</evidence>
<evidence type="ECO:0000313" key="1">
    <source>
        <dbReference type="EMBL" id="KAE8363801.1"/>
    </source>
</evidence>